<protein>
    <submittedName>
        <fullName evidence="1">Uncharacterized protein</fullName>
    </submittedName>
</protein>
<accession>A0A1E3NRJ4</accession>
<evidence type="ECO:0000313" key="2">
    <source>
        <dbReference type="Proteomes" id="UP000094455"/>
    </source>
</evidence>
<reference evidence="1 2" key="1">
    <citation type="journal article" date="2016" name="Proc. Natl. Acad. Sci. U.S.A.">
        <title>Comparative genomics of biotechnologically important yeasts.</title>
        <authorList>
            <person name="Riley R."/>
            <person name="Haridas S."/>
            <person name="Wolfe K.H."/>
            <person name="Lopes M.R."/>
            <person name="Hittinger C.T."/>
            <person name="Goeker M."/>
            <person name="Salamov A.A."/>
            <person name="Wisecaver J.H."/>
            <person name="Long T.M."/>
            <person name="Calvey C.H."/>
            <person name="Aerts A.L."/>
            <person name="Barry K.W."/>
            <person name="Choi C."/>
            <person name="Clum A."/>
            <person name="Coughlan A.Y."/>
            <person name="Deshpande S."/>
            <person name="Douglass A.P."/>
            <person name="Hanson S.J."/>
            <person name="Klenk H.-P."/>
            <person name="LaButti K.M."/>
            <person name="Lapidus A."/>
            <person name="Lindquist E.A."/>
            <person name="Lipzen A.M."/>
            <person name="Meier-Kolthoff J.P."/>
            <person name="Ohm R.A."/>
            <person name="Otillar R.P."/>
            <person name="Pangilinan J.L."/>
            <person name="Peng Y."/>
            <person name="Rokas A."/>
            <person name="Rosa C.A."/>
            <person name="Scheuner C."/>
            <person name="Sibirny A.A."/>
            <person name="Slot J.C."/>
            <person name="Stielow J.B."/>
            <person name="Sun H."/>
            <person name="Kurtzman C.P."/>
            <person name="Blackwell M."/>
            <person name="Grigoriev I.V."/>
            <person name="Jeffries T.W."/>
        </authorList>
    </citation>
    <scope>NUCLEOTIDE SEQUENCE [LARGE SCALE GENOMIC DNA]</scope>
    <source>
        <strain evidence="1 2">NRRL Y-2026</strain>
    </source>
</reference>
<dbReference type="AlphaFoldDB" id="A0A1E3NRJ4"/>
<dbReference type="RefSeq" id="XP_019019421.1">
    <property type="nucleotide sequence ID" value="XM_019160126.1"/>
</dbReference>
<gene>
    <name evidence="1" type="ORF">PICMEDRAFT_13910</name>
</gene>
<sequence length="94" mass="11088">MLTVHGTWRATRTRRYPYNRNDMDDATEQNRLSEFGISARARRLDKRRIRFTETLSRAAFFQSSGIVLSGKRSGLGVTHTFKSFGFYAPWYFLW</sequence>
<dbReference type="Proteomes" id="UP000094455">
    <property type="component" value="Unassembled WGS sequence"/>
</dbReference>
<organism evidence="1 2">
    <name type="scientific">Pichia membranifaciens NRRL Y-2026</name>
    <dbReference type="NCBI Taxonomy" id="763406"/>
    <lineage>
        <taxon>Eukaryota</taxon>
        <taxon>Fungi</taxon>
        <taxon>Dikarya</taxon>
        <taxon>Ascomycota</taxon>
        <taxon>Saccharomycotina</taxon>
        <taxon>Pichiomycetes</taxon>
        <taxon>Pichiales</taxon>
        <taxon>Pichiaceae</taxon>
        <taxon>Pichia</taxon>
    </lineage>
</organism>
<dbReference type="EMBL" id="KV454001">
    <property type="protein sequence ID" value="ODQ48308.1"/>
    <property type="molecule type" value="Genomic_DNA"/>
</dbReference>
<evidence type="ECO:0000313" key="1">
    <source>
        <dbReference type="EMBL" id="ODQ48308.1"/>
    </source>
</evidence>
<name>A0A1E3NRJ4_9ASCO</name>
<keyword evidence="2" id="KW-1185">Reference proteome</keyword>
<dbReference type="GeneID" id="30176813"/>
<proteinExistence type="predicted"/>